<protein>
    <recommendedName>
        <fullName evidence="2">DUF7662 domain-containing protein</fullName>
    </recommendedName>
</protein>
<name>X1H5T4_9ZZZZ</name>
<sequence length="278" mass="31616">MAKYHPLRRYLESRSADQVRLSFQEIEQIIRAGLPASAHKYREWWANDRTHSQALAWMEVGWKVESVSVSARWVAFVRPEGDSDQRTEPGRSSGLKARQARPSASAEHRIGDHRPRADRAELVHREGGSEPPSPAADERPVAPSEREARINEGREVVRAILSTPKYSFRDLTPSRLPDSPGLYVITAESGEVLRAGRTDKQSLSDRVYRNHLMGSQQANLRAQLVKNGDCADLEEAKQWVREHCVVQVLEQRVLETIGTEMRWAEHFLLAVVRPRFSN</sequence>
<dbReference type="InterPro" id="IPR056079">
    <property type="entry name" value="DUF7662"/>
</dbReference>
<feature type="compositionally biased region" description="Basic and acidic residues" evidence="1">
    <location>
        <begin position="106"/>
        <end position="128"/>
    </location>
</feature>
<feature type="region of interest" description="Disordered" evidence="1">
    <location>
        <begin position="80"/>
        <end position="150"/>
    </location>
</feature>
<dbReference type="AlphaFoldDB" id="X1H5T4"/>
<evidence type="ECO:0000313" key="3">
    <source>
        <dbReference type="EMBL" id="GAH40668.1"/>
    </source>
</evidence>
<evidence type="ECO:0000256" key="1">
    <source>
        <dbReference type="SAM" id="MobiDB-lite"/>
    </source>
</evidence>
<dbReference type="EMBL" id="BARU01008393">
    <property type="protein sequence ID" value="GAH40668.1"/>
    <property type="molecule type" value="Genomic_DNA"/>
</dbReference>
<proteinExistence type="predicted"/>
<gene>
    <name evidence="3" type="ORF">S03H2_16433</name>
</gene>
<accession>X1H5T4</accession>
<feature type="compositionally biased region" description="Basic and acidic residues" evidence="1">
    <location>
        <begin position="80"/>
        <end position="89"/>
    </location>
</feature>
<comment type="caution">
    <text evidence="3">The sequence shown here is derived from an EMBL/GenBank/DDBJ whole genome shotgun (WGS) entry which is preliminary data.</text>
</comment>
<evidence type="ECO:0000259" key="2">
    <source>
        <dbReference type="Pfam" id="PF24698"/>
    </source>
</evidence>
<organism evidence="3">
    <name type="scientific">marine sediment metagenome</name>
    <dbReference type="NCBI Taxonomy" id="412755"/>
    <lineage>
        <taxon>unclassified sequences</taxon>
        <taxon>metagenomes</taxon>
        <taxon>ecological metagenomes</taxon>
    </lineage>
</organism>
<feature type="compositionally biased region" description="Basic and acidic residues" evidence="1">
    <location>
        <begin position="136"/>
        <end position="150"/>
    </location>
</feature>
<dbReference type="Pfam" id="PF24698">
    <property type="entry name" value="DUF7662"/>
    <property type="match status" value="1"/>
</dbReference>
<feature type="domain" description="DUF7662" evidence="2">
    <location>
        <begin position="4"/>
        <end position="75"/>
    </location>
</feature>
<reference evidence="3" key="1">
    <citation type="journal article" date="2014" name="Front. Microbiol.">
        <title>High frequency of phylogenetically diverse reductive dehalogenase-homologous genes in deep subseafloor sedimentary metagenomes.</title>
        <authorList>
            <person name="Kawai M."/>
            <person name="Futagami T."/>
            <person name="Toyoda A."/>
            <person name="Takaki Y."/>
            <person name="Nishi S."/>
            <person name="Hori S."/>
            <person name="Arai W."/>
            <person name="Tsubouchi T."/>
            <person name="Morono Y."/>
            <person name="Uchiyama I."/>
            <person name="Ito T."/>
            <person name="Fujiyama A."/>
            <person name="Inagaki F."/>
            <person name="Takami H."/>
        </authorList>
    </citation>
    <scope>NUCLEOTIDE SEQUENCE</scope>
    <source>
        <strain evidence="3">Expedition CK06-06</strain>
    </source>
</reference>